<gene>
    <name evidence="1" type="ORF">B5C07_01275</name>
    <name evidence="2" type="ORF">CDL68_07860</name>
</gene>
<protein>
    <recommendedName>
        <fullName evidence="5">Helix-turn-helix type 11 domain-containing protein</fullName>
    </recommendedName>
</protein>
<sequence length="176" mass="21354">MNQPYRLLSIYQALIGGKTVNKLDLANKWEVSTRTIQRDIAHIRNFMYESCDWFMEDDSIVYDHENDSYFLNRNIQQFKHQHAFLQLKKIERQKIFVKFEVDMTIWCYVKRKYPLKKYSSDHEFVIAGLYTTPEEALKLCFEYRGVMRLLEPEPVKEKLIHAITYLHDIYQKERTE</sequence>
<evidence type="ECO:0000313" key="1">
    <source>
        <dbReference type="EMBL" id="PCF52830.1"/>
    </source>
</evidence>
<organism evidence="1 3">
    <name type="scientific">Staphylococcus delphini</name>
    <dbReference type="NCBI Taxonomy" id="53344"/>
    <lineage>
        <taxon>Bacteria</taxon>
        <taxon>Bacillati</taxon>
        <taxon>Bacillota</taxon>
        <taxon>Bacilli</taxon>
        <taxon>Bacillales</taxon>
        <taxon>Staphylococcaceae</taxon>
        <taxon>Staphylococcus</taxon>
        <taxon>Staphylococcus intermedius group</taxon>
    </lineage>
</organism>
<evidence type="ECO:0000313" key="4">
    <source>
        <dbReference type="Proteomes" id="UP000266198"/>
    </source>
</evidence>
<proteinExistence type="predicted"/>
<dbReference type="RefSeq" id="WP_096596062.1">
    <property type="nucleotide sequence ID" value="NZ_LR134263.1"/>
</dbReference>
<dbReference type="Gene3D" id="1.10.10.10">
    <property type="entry name" value="Winged helix-like DNA-binding domain superfamily/Winged helix DNA-binding domain"/>
    <property type="match status" value="1"/>
</dbReference>
<dbReference type="Proteomes" id="UP000266198">
    <property type="component" value="Unassembled WGS sequence"/>
</dbReference>
<keyword evidence="4" id="KW-1185">Reference proteome</keyword>
<reference evidence="2 4" key="2">
    <citation type="submission" date="2017-06" db="EMBL/GenBank/DDBJ databases">
        <title>Identification of a new gene, sdsY, involved in staphylococcal internalization in non-professional phagocytic cells (NPPCs).</title>
        <authorList>
            <person name="Maali Y."/>
            <person name="Martins-Simoes P."/>
            <person name="Trouillet-Assant S."/>
            <person name="Laurent F."/>
            <person name="Diot A."/>
            <person name="Verhoeven P."/>
            <person name="Bouvard D."/>
            <person name="Vandenesch F."/>
            <person name="Bes M."/>
        </authorList>
    </citation>
    <scope>NUCLEOTIDE SEQUENCE [LARGE SCALE GENOMIC DNA]</scope>
    <source>
        <strain evidence="2 4">Heidy</strain>
    </source>
</reference>
<dbReference type="EMBL" id="MWUR01000001">
    <property type="protein sequence ID" value="PCF52830.1"/>
    <property type="molecule type" value="Genomic_DNA"/>
</dbReference>
<dbReference type="EMBL" id="NIPK01000014">
    <property type="protein sequence ID" value="RIZ53154.1"/>
    <property type="molecule type" value="Genomic_DNA"/>
</dbReference>
<comment type="caution">
    <text evidence="1">The sequence shown here is derived from an EMBL/GenBank/DDBJ whole genome shotgun (WGS) entry which is preliminary data.</text>
</comment>
<evidence type="ECO:0008006" key="5">
    <source>
        <dbReference type="Google" id="ProtNLM"/>
    </source>
</evidence>
<reference evidence="1 3" key="1">
    <citation type="journal article" date="2017" name="PLoS ONE">
        <title>Development of a real-time PCR for detection of Staphylococcus pseudintermedius using a novel automated comparison of whole-genome sequences.</title>
        <authorList>
            <person name="Verstappen K.M."/>
            <person name="Huijbregts L."/>
            <person name="Spaninks M."/>
            <person name="Wagenaar J.A."/>
            <person name="Fluit A.C."/>
            <person name="Duim B."/>
        </authorList>
    </citation>
    <scope>NUCLEOTIDE SEQUENCE [LARGE SCALE GENOMIC DNA]</scope>
    <source>
        <strain evidence="1 3">15S02591-1</strain>
    </source>
</reference>
<dbReference type="AlphaFoldDB" id="A0AAX0QYH2"/>
<evidence type="ECO:0000313" key="3">
    <source>
        <dbReference type="Proteomes" id="UP000217473"/>
    </source>
</evidence>
<dbReference type="InterPro" id="IPR036388">
    <property type="entry name" value="WH-like_DNA-bd_sf"/>
</dbReference>
<dbReference type="Proteomes" id="UP000217473">
    <property type="component" value="Unassembled WGS sequence"/>
</dbReference>
<accession>A0AAX0QYH2</accession>
<name>A0AAX0QYH2_9STAP</name>
<evidence type="ECO:0000313" key="2">
    <source>
        <dbReference type="EMBL" id="RIZ53154.1"/>
    </source>
</evidence>